<evidence type="ECO:0000313" key="10">
    <source>
        <dbReference type="EMBL" id="AOP31885.1"/>
    </source>
</evidence>
<proteinExistence type="predicted"/>
<dbReference type="EMBL" id="KU749311">
    <property type="protein sequence ID" value="AOP31885.1"/>
    <property type="molecule type" value="Genomic_DNA"/>
</dbReference>
<evidence type="ECO:0000256" key="4">
    <source>
        <dbReference type="ARBA" id="ARBA00022729"/>
    </source>
</evidence>
<dbReference type="Gene3D" id="2.60.40.10">
    <property type="entry name" value="Immunoglobulins"/>
    <property type="match status" value="3"/>
</dbReference>
<dbReference type="InterPro" id="IPR007110">
    <property type="entry name" value="Ig-like_dom"/>
</dbReference>
<dbReference type="InterPro" id="IPR015621">
    <property type="entry name" value="IL-1_rcpt_fam"/>
</dbReference>
<feature type="domain" description="Ig-like" evidence="9">
    <location>
        <begin position="142"/>
        <end position="225"/>
    </location>
</feature>
<dbReference type="InterPro" id="IPR003599">
    <property type="entry name" value="Ig_sub"/>
</dbReference>
<dbReference type="GO" id="GO:0005576">
    <property type="term" value="C:extracellular region"/>
    <property type="evidence" value="ECO:0007669"/>
    <property type="project" value="UniProtKB-SubCell"/>
</dbReference>
<dbReference type="KEGG" id="vg:29064142"/>
<evidence type="ECO:0000256" key="5">
    <source>
        <dbReference type="ARBA" id="ARBA00023157"/>
    </source>
</evidence>
<organism evidence="10 11">
    <name type="scientific">Volepox virus</name>
    <dbReference type="NCBI Taxonomy" id="28874"/>
    <lineage>
        <taxon>Viruses</taxon>
        <taxon>Varidnaviria</taxon>
        <taxon>Bamfordvirae</taxon>
        <taxon>Nucleocytoviricota</taxon>
        <taxon>Pokkesviricetes</taxon>
        <taxon>Chitovirales</taxon>
        <taxon>Poxviridae</taxon>
        <taxon>Chordopoxvirinae</taxon>
        <taxon>Orthopoxvirus</taxon>
        <taxon>Orthopoxvirus volepox</taxon>
    </lineage>
</organism>
<keyword evidence="11" id="KW-1185">Reference proteome</keyword>
<evidence type="ECO:0000256" key="1">
    <source>
        <dbReference type="ARBA" id="ARBA00004613"/>
    </source>
</evidence>
<evidence type="ECO:0000256" key="3">
    <source>
        <dbReference type="ARBA" id="ARBA00022581"/>
    </source>
</evidence>
<dbReference type="PROSITE" id="PS50835">
    <property type="entry name" value="IG_LIKE"/>
    <property type="match status" value="2"/>
</dbReference>
<keyword evidence="4" id="KW-0732">Signal</keyword>
<dbReference type="InterPro" id="IPR036179">
    <property type="entry name" value="Ig-like_dom_sf"/>
</dbReference>
<dbReference type="InterPro" id="IPR013151">
    <property type="entry name" value="Immunoglobulin_dom"/>
</dbReference>
<name>A0A1C9KCJ4_9POXV</name>
<evidence type="ECO:0000256" key="2">
    <source>
        <dbReference type="ARBA" id="ARBA00022525"/>
    </source>
</evidence>
<comment type="subcellular location">
    <subcellularLocation>
        <location evidence="1">Secreted</location>
    </subcellularLocation>
</comment>
<reference evidence="10 11" key="1">
    <citation type="journal article" date="2016" name="Virus Genes">
        <title>The genomes of three North American orthopoxviruses.</title>
        <authorList>
            <person name="Smithson C."/>
            <person name="Tang N."/>
            <person name="Sammons S."/>
            <person name="Frace M."/>
            <person name="Batra D."/>
            <person name="Li Y."/>
            <person name="Emerson G.L."/>
            <person name="Carroll D.S."/>
            <person name="Upton C."/>
        </authorList>
    </citation>
    <scope>NUCLEOTIDE SEQUENCE [LARGE SCALE GENOMIC DNA]</scope>
    <source>
        <strain evidence="10 11">CA</strain>
    </source>
</reference>
<protein>
    <submittedName>
        <fullName evidence="10">Ifn-alpha/beta receptor glycoprotein</fullName>
    </submittedName>
</protein>
<dbReference type="GeneID" id="29064142"/>
<dbReference type="PANTHER" id="PTHR11890:SF26">
    <property type="entry name" value="INTERLEUKIN-1 RECEPTOR TYPE 1"/>
    <property type="match status" value="1"/>
</dbReference>
<keyword evidence="6" id="KW-0325">Glycoprotein</keyword>
<accession>A0A1C9KCJ4</accession>
<dbReference type="SMART" id="SM00409">
    <property type="entry name" value="IG"/>
    <property type="match status" value="2"/>
</dbReference>
<gene>
    <name evidence="10" type="ORF">VPXV-CA-195</name>
</gene>
<evidence type="ECO:0000256" key="7">
    <source>
        <dbReference type="ARBA" id="ARBA00023280"/>
    </source>
</evidence>
<keyword evidence="3" id="KW-0945">Host-virus interaction</keyword>
<evidence type="ECO:0000256" key="6">
    <source>
        <dbReference type="ARBA" id="ARBA00023180"/>
    </source>
</evidence>
<feature type="domain" description="Ig-like" evidence="9">
    <location>
        <begin position="255"/>
        <end position="334"/>
    </location>
</feature>
<sequence>MTLSIYLISLMILYSCAINIDDSINEFFEKERDSLLVKDSRLLNPACAFGGSSNKMAAISEPFLTACPPVEDSLLSHRYANYVVTWTRGKNKRLVSNRHIKNNNLWIANYTSRISHATFVCTLITKTGDCVQGIVKSHIRKPSCIPETYELGSYDEYGIQLYCGILYANNYRKIKWYKDNKELYIDGTKYTQSDPRLIIHNPDLEDSGRYDCYVYYDTTKTYDITTTRCKVLTVTSAKDHDFTLILDPYINVTIGQSTNITCVGISNSDESYILMEWEDSSGSIIGLDYDLYSVVDSKDKFVYASLYLENITEEYIGNTYTCHGFNSYNEKTLTTTLVSA</sequence>
<dbReference type="SUPFAM" id="SSF48726">
    <property type="entry name" value="Immunoglobulin"/>
    <property type="match status" value="2"/>
</dbReference>
<evidence type="ECO:0000259" key="9">
    <source>
        <dbReference type="PROSITE" id="PS50835"/>
    </source>
</evidence>
<dbReference type="RefSeq" id="YP_009281943.1">
    <property type="nucleotide sequence ID" value="NC_031033.1"/>
</dbReference>
<keyword evidence="7" id="KW-0899">Viral immunoevasion</keyword>
<keyword evidence="2" id="KW-0964">Secreted</keyword>
<dbReference type="PANTHER" id="PTHR11890">
    <property type="entry name" value="INTERLEUKIN-1 RECEPTOR FAMILY MEMBER"/>
    <property type="match status" value="1"/>
</dbReference>
<keyword evidence="8" id="KW-0393">Immunoglobulin domain</keyword>
<evidence type="ECO:0000256" key="8">
    <source>
        <dbReference type="ARBA" id="ARBA00023319"/>
    </source>
</evidence>
<dbReference type="Proteomes" id="UP000203649">
    <property type="component" value="Segment"/>
</dbReference>
<keyword evidence="5" id="KW-1015">Disulfide bond</keyword>
<evidence type="ECO:0000313" key="11">
    <source>
        <dbReference type="Proteomes" id="UP000203649"/>
    </source>
</evidence>
<keyword evidence="10" id="KW-0675">Receptor</keyword>
<dbReference type="InterPro" id="IPR013783">
    <property type="entry name" value="Ig-like_fold"/>
</dbReference>
<dbReference type="Pfam" id="PF00047">
    <property type="entry name" value="ig"/>
    <property type="match status" value="1"/>
</dbReference>